<evidence type="ECO:0000313" key="3">
    <source>
        <dbReference type="Proteomes" id="UP001151760"/>
    </source>
</evidence>
<comment type="caution">
    <text evidence="2">The sequence shown here is derived from an EMBL/GenBank/DDBJ whole genome shotgun (WGS) entry which is preliminary data.</text>
</comment>
<feature type="region of interest" description="Disordered" evidence="1">
    <location>
        <begin position="120"/>
        <end position="197"/>
    </location>
</feature>
<sequence>MVNVSSKRVHFAMRMQDKGRKSQAENIPLSRFREIRKEERSSNSIDHFLIHCCIGQIRWSSKWSYGFLRSLYIACDVGEFTLMGVTSEIVLWYKALTWWTLNLCLMTLSLVRTVDKSSEVNSNDFASSDSSVKTSEPKSNDSTSCASTSSISTSESEAKLTQFTGRPKPVLTDKPKVPEPVPTGRKRSPFPVPSGRRYSPSVTSGWENLIQMQKMKGSFDCVVSRNMTGWITGKGTNQTPTLDFEMSYYVKELATFQLVRNLSDLWTRRIEFYSQHLDCSLLSKDFMLPDEFDGKADEGYIVGYSPLRKLSLKILLLMTGVDSPHDSAEEIFQQELARLKVPPGSIPVPTDSIQNPSGGTTISPGNVSVPTGGVPAALHTGRDAKFKFNNVMGFVDLPEDKYAIRLSGYSKIRKCQGIMDVKSVFLYGRIDEEVYVTQPKGFVDPQSKRVTRKHKEIASWYTSLCGLLVIPTSVGDLQRRPGCDSAICGLMKENLNECYGRTYFLPRITSSAKSDGFLSVKTIKCLFKNQGHSYYFQLEAVKKIFRSILKSQPKLGVYGNPRESPFVIDRLIVTVILLGAKQG</sequence>
<keyword evidence="3" id="KW-1185">Reference proteome</keyword>
<dbReference type="Proteomes" id="UP001151760">
    <property type="component" value="Unassembled WGS sequence"/>
</dbReference>
<name>A0ABQ5A0P5_9ASTR</name>
<evidence type="ECO:0008006" key="4">
    <source>
        <dbReference type="Google" id="ProtNLM"/>
    </source>
</evidence>
<accession>A0ABQ5A0P5</accession>
<reference evidence="2" key="1">
    <citation type="journal article" date="2022" name="Int. J. Mol. Sci.">
        <title>Draft Genome of Tanacetum Coccineum: Genomic Comparison of Closely Related Tanacetum-Family Plants.</title>
        <authorList>
            <person name="Yamashiro T."/>
            <person name="Shiraishi A."/>
            <person name="Nakayama K."/>
            <person name="Satake H."/>
        </authorList>
    </citation>
    <scope>NUCLEOTIDE SEQUENCE</scope>
</reference>
<proteinExistence type="predicted"/>
<gene>
    <name evidence="2" type="ORF">Tco_0802808</name>
</gene>
<feature type="compositionally biased region" description="Low complexity" evidence="1">
    <location>
        <begin position="140"/>
        <end position="155"/>
    </location>
</feature>
<organism evidence="2 3">
    <name type="scientific">Tanacetum coccineum</name>
    <dbReference type="NCBI Taxonomy" id="301880"/>
    <lineage>
        <taxon>Eukaryota</taxon>
        <taxon>Viridiplantae</taxon>
        <taxon>Streptophyta</taxon>
        <taxon>Embryophyta</taxon>
        <taxon>Tracheophyta</taxon>
        <taxon>Spermatophyta</taxon>
        <taxon>Magnoliopsida</taxon>
        <taxon>eudicotyledons</taxon>
        <taxon>Gunneridae</taxon>
        <taxon>Pentapetalae</taxon>
        <taxon>asterids</taxon>
        <taxon>campanulids</taxon>
        <taxon>Asterales</taxon>
        <taxon>Asteraceae</taxon>
        <taxon>Asteroideae</taxon>
        <taxon>Anthemideae</taxon>
        <taxon>Anthemidinae</taxon>
        <taxon>Tanacetum</taxon>
    </lineage>
</organism>
<feature type="compositionally biased region" description="Polar residues" evidence="1">
    <location>
        <begin position="120"/>
        <end position="134"/>
    </location>
</feature>
<dbReference type="EMBL" id="BQNB010011840">
    <property type="protein sequence ID" value="GJS95840.1"/>
    <property type="molecule type" value="Genomic_DNA"/>
</dbReference>
<evidence type="ECO:0000313" key="2">
    <source>
        <dbReference type="EMBL" id="GJS95840.1"/>
    </source>
</evidence>
<reference evidence="2" key="2">
    <citation type="submission" date="2022-01" db="EMBL/GenBank/DDBJ databases">
        <authorList>
            <person name="Yamashiro T."/>
            <person name="Shiraishi A."/>
            <person name="Satake H."/>
            <person name="Nakayama K."/>
        </authorList>
    </citation>
    <scope>NUCLEOTIDE SEQUENCE</scope>
</reference>
<evidence type="ECO:0000256" key="1">
    <source>
        <dbReference type="SAM" id="MobiDB-lite"/>
    </source>
</evidence>
<protein>
    <recommendedName>
        <fullName evidence="4">Reverse transcriptase Ty1/copia-type domain-containing protein</fullName>
    </recommendedName>
</protein>